<protein>
    <submittedName>
        <fullName evidence="2">Uncharacterized protein</fullName>
    </submittedName>
</protein>
<evidence type="ECO:0000313" key="3">
    <source>
        <dbReference type="Proteomes" id="UP000248021"/>
    </source>
</evidence>
<feature type="transmembrane region" description="Helical" evidence="1">
    <location>
        <begin position="55"/>
        <end position="76"/>
    </location>
</feature>
<dbReference type="RefSeq" id="WP_110374127.1">
    <property type="nucleotide sequence ID" value="NZ_JAHBRY010000001.1"/>
</dbReference>
<dbReference type="AlphaFoldDB" id="A0A2V3UBM4"/>
<keyword evidence="1" id="KW-0472">Membrane</keyword>
<keyword evidence="3" id="KW-1185">Reference proteome</keyword>
<dbReference type="EMBL" id="QJJK01000003">
    <property type="protein sequence ID" value="PXW61839.1"/>
    <property type="molecule type" value="Genomic_DNA"/>
</dbReference>
<feature type="transmembrane region" description="Helical" evidence="1">
    <location>
        <begin position="6"/>
        <end position="24"/>
    </location>
</feature>
<evidence type="ECO:0000313" key="2">
    <source>
        <dbReference type="EMBL" id="PXW61839.1"/>
    </source>
</evidence>
<reference evidence="2 3" key="1">
    <citation type="submission" date="2018-05" db="EMBL/GenBank/DDBJ databases">
        <title>Genomic Encyclopedia of Type Strains, Phase IV (KMG-IV): sequencing the most valuable type-strain genomes for metagenomic binning, comparative biology and taxonomic classification.</title>
        <authorList>
            <person name="Goeker M."/>
        </authorList>
    </citation>
    <scope>NUCLEOTIDE SEQUENCE [LARGE SCALE GENOMIC DNA]</scope>
    <source>
        <strain evidence="2 3">DSM 6462</strain>
    </source>
</reference>
<sequence>MSGWLPVVTVLLAVVGTGLVYGRAASWPWRLAQSLVGAVIGIGVVMLALEAPLGPWLSPVMALALSAVVVGLSFYLKARGPK</sequence>
<dbReference type="Proteomes" id="UP000248021">
    <property type="component" value="Unassembled WGS sequence"/>
</dbReference>
<keyword evidence="1" id="KW-0812">Transmembrane</keyword>
<feature type="transmembrane region" description="Helical" evidence="1">
    <location>
        <begin position="31"/>
        <end position="49"/>
    </location>
</feature>
<name>A0A2V3UBM4_9HYPH</name>
<organism evidence="2 3">
    <name type="scientific">Chelatococcus asaccharovorans</name>
    <dbReference type="NCBI Taxonomy" id="28210"/>
    <lineage>
        <taxon>Bacteria</taxon>
        <taxon>Pseudomonadati</taxon>
        <taxon>Pseudomonadota</taxon>
        <taxon>Alphaproteobacteria</taxon>
        <taxon>Hyphomicrobiales</taxon>
        <taxon>Chelatococcaceae</taxon>
        <taxon>Chelatococcus</taxon>
    </lineage>
</organism>
<evidence type="ECO:0000256" key="1">
    <source>
        <dbReference type="SAM" id="Phobius"/>
    </source>
</evidence>
<proteinExistence type="predicted"/>
<keyword evidence="1" id="KW-1133">Transmembrane helix</keyword>
<gene>
    <name evidence="2" type="ORF">C7450_103358</name>
</gene>
<comment type="caution">
    <text evidence="2">The sequence shown here is derived from an EMBL/GenBank/DDBJ whole genome shotgun (WGS) entry which is preliminary data.</text>
</comment>
<accession>A0A2V3UBM4</accession>